<feature type="compositionally biased region" description="Basic and acidic residues" evidence="1">
    <location>
        <begin position="1"/>
        <end position="34"/>
    </location>
</feature>
<evidence type="ECO:0000313" key="2">
    <source>
        <dbReference type="EMBL" id="KAF7338975.1"/>
    </source>
</evidence>
<sequence length="138" mass="15409">MPATAREDKSNKASKADGFDSDKIGEREAERLPRGSESPPEAAGDSERSERHFVSINGKPFYVPVMTVDEFCRQYHLSENIRQRLEEEEFKTAGALLEVAETTLQGAGFKSGQIADLKKALKEFLMTNISLEATENKR</sequence>
<proteinExistence type="predicted"/>
<reference evidence="2" key="1">
    <citation type="submission" date="2020-05" db="EMBL/GenBank/DDBJ databases">
        <title>Mycena genomes resolve the evolution of fungal bioluminescence.</title>
        <authorList>
            <person name="Tsai I.J."/>
        </authorList>
    </citation>
    <scope>NUCLEOTIDE SEQUENCE</scope>
    <source>
        <strain evidence="2">CCC161011</strain>
    </source>
</reference>
<dbReference type="Proteomes" id="UP000620124">
    <property type="component" value="Unassembled WGS sequence"/>
</dbReference>
<accession>A0A8H6XEI7</accession>
<keyword evidence="3" id="KW-1185">Reference proteome</keyword>
<dbReference type="AlphaFoldDB" id="A0A8H6XEI7"/>
<name>A0A8H6XEI7_9AGAR</name>
<evidence type="ECO:0000256" key="1">
    <source>
        <dbReference type="SAM" id="MobiDB-lite"/>
    </source>
</evidence>
<gene>
    <name evidence="2" type="ORF">MVEN_01973700</name>
</gene>
<dbReference type="OrthoDB" id="3025659at2759"/>
<evidence type="ECO:0000313" key="3">
    <source>
        <dbReference type="Proteomes" id="UP000620124"/>
    </source>
</evidence>
<dbReference type="EMBL" id="JACAZI010000020">
    <property type="protein sequence ID" value="KAF7338975.1"/>
    <property type="molecule type" value="Genomic_DNA"/>
</dbReference>
<feature type="region of interest" description="Disordered" evidence="1">
    <location>
        <begin position="1"/>
        <end position="51"/>
    </location>
</feature>
<protein>
    <submittedName>
        <fullName evidence="2">Uncharacterized protein</fullName>
    </submittedName>
</protein>
<organism evidence="2 3">
    <name type="scientific">Mycena venus</name>
    <dbReference type="NCBI Taxonomy" id="2733690"/>
    <lineage>
        <taxon>Eukaryota</taxon>
        <taxon>Fungi</taxon>
        <taxon>Dikarya</taxon>
        <taxon>Basidiomycota</taxon>
        <taxon>Agaricomycotina</taxon>
        <taxon>Agaricomycetes</taxon>
        <taxon>Agaricomycetidae</taxon>
        <taxon>Agaricales</taxon>
        <taxon>Marasmiineae</taxon>
        <taxon>Mycenaceae</taxon>
        <taxon>Mycena</taxon>
    </lineage>
</organism>
<comment type="caution">
    <text evidence="2">The sequence shown here is derived from an EMBL/GenBank/DDBJ whole genome shotgun (WGS) entry which is preliminary data.</text>
</comment>